<comment type="caution">
    <text evidence="1">The sequence shown here is derived from an EMBL/GenBank/DDBJ whole genome shotgun (WGS) entry which is preliminary data.</text>
</comment>
<dbReference type="Pfam" id="PF11104">
    <property type="entry name" value="PilM_2"/>
    <property type="match status" value="1"/>
</dbReference>
<dbReference type="InterPro" id="IPR050696">
    <property type="entry name" value="FtsA/MreB"/>
</dbReference>
<dbReference type="CDD" id="cd24049">
    <property type="entry name" value="ASKHA_NBD_PilM"/>
    <property type="match status" value="1"/>
</dbReference>
<dbReference type="PANTHER" id="PTHR32432:SF3">
    <property type="entry name" value="ETHANOLAMINE UTILIZATION PROTEIN EUTJ"/>
    <property type="match status" value="1"/>
</dbReference>
<dbReference type="Gene3D" id="3.30.1490.300">
    <property type="match status" value="1"/>
</dbReference>
<evidence type="ECO:0000313" key="2">
    <source>
        <dbReference type="Proteomes" id="UP000229390"/>
    </source>
</evidence>
<dbReference type="InterPro" id="IPR043129">
    <property type="entry name" value="ATPase_NBD"/>
</dbReference>
<proteinExistence type="predicted"/>
<dbReference type="PIRSF" id="PIRSF019169">
    <property type="entry name" value="PilM"/>
    <property type="match status" value="1"/>
</dbReference>
<dbReference type="PANTHER" id="PTHR32432">
    <property type="entry name" value="CELL DIVISION PROTEIN FTSA-RELATED"/>
    <property type="match status" value="1"/>
</dbReference>
<evidence type="ECO:0008006" key="3">
    <source>
        <dbReference type="Google" id="ProtNLM"/>
    </source>
</evidence>
<name>A0A2M6T0N0_9BACT</name>
<dbReference type="SUPFAM" id="SSF53067">
    <property type="entry name" value="Actin-like ATPase domain"/>
    <property type="match status" value="2"/>
</dbReference>
<dbReference type="InterPro" id="IPR005883">
    <property type="entry name" value="PilM"/>
</dbReference>
<dbReference type="NCBIfam" id="TIGR01175">
    <property type="entry name" value="pilM"/>
    <property type="match status" value="1"/>
</dbReference>
<accession>A0A2M6T0N0</accession>
<sequence length="368" mass="41078">MANPFSLDFLNLRTEAFGLDLSDLSLKIIKFEKKRNFFSLASFGEAEIPAGVILEGKIKNEDSLAKIIKKAFLGVKGEKIRTKYAIISLPEEETFLQVIQVPKMNEEELKKAVRFEAENYIPLPLNEAYFDFQVVPPFVDHLDHLDILVAALPKKVVDPYVSAIKKAELIPLILEIESLAIARAVVKNGVSPFPILLIDLGATRTSFIIFSGYSLRFTSSIPVSSTKFTEAIAKNLNIGLEEAEKLKVEYGLAEREQKEGKEVFEALIPALTDLMEQLKAHLRYYQTHSLHEHLANGRGVEKIILCGGGANLKGLDSFISRELKLPAEIGNPWINILGERPKEVPRLPYQESMGYTTALGLALRGTRE</sequence>
<dbReference type="EMBL" id="PEYE01000026">
    <property type="protein sequence ID" value="PIS38880.1"/>
    <property type="molecule type" value="Genomic_DNA"/>
</dbReference>
<organism evidence="1 2">
    <name type="scientific">Candidatus Nealsonbacteria bacterium CG08_land_8_20_14_0_20_43_11</name>
    <dbReference type="NCBI Taxonomy" id="1974706"/>
    <lineage>
        <taxon>Bacteria</taxon>
        <taxon>Candidatus Nealsoniibacteriota</taxon>
    </lineage>
</organism>
<gene>
    <name evidence="1" type="ORF">COT34_01410</name>
</gene>
<dbReference type="Proteomes" id="UP000229390">
    <property type="component" value="Unassembled WGS sequence"/>
</dbReference>
<dbReference type="AlphaFoldDB" id="A0A2M6T0N0"/>
<evidence type="ECO:0000313" key="1">
    <source>
        <dbReference type="EMBL" id="PIS38880.1"/>
    </source>
</evidence>
<reference evidence="2" key="1">
    <citation type="submission" date="2017-09" db="EMBL/GenBank/DDBJ databases">
        <title>Depth-based differentiation of microbial function through sediment-hosted aquifers and enrichment of novel symbionts in the deep terrestrial subsurface.</title>
        <authorList>
            <person name="Probst A.J."/>
            <person name="Ladd B."/>
            <person name="Jarett J.K."/>
            <person name="Geller-Mcgrath D.E."/>
            <person name="Sieber C.M.K."/>
            <person name="Emerson J.B."/>
            <person name="Anantharaman K."/>
            <person name="Thomas B.C."/>
            <person name="Malmstrom R."/>
            <person name="Stieglmeier M."/>
            <person name="Klingl A."/>
            <person name="Woyke T."/>
            <person name="Ryan C.M."/>
            <person name="Banfield J.F."/>
        </authorList>
    </citation>
    <scope>NUCLEOTIDE SEQUENCE [LARGE SCALE GENOMIC DNA]</scope>
</reference>
<dbReference type="Gene3D" id="3.30.420.40">
    <property type="match status" value="2"/>
</dbReference>
<protein>
    <recommendedName>
        <fullName evidence="3">SHS2 domain-containing protein</fullName>
    </recommendedName>
</protein>